<evidence type="ECO:0000256" key="1">
    <source>
        <dbReference type="ARBA" id="ARBA00001933"/>
    </source>
</evidence>
<dbReference type="AlphaFoldDB" id="A0A840IDH6"/>
<gene>
    <name evidence="4" type="ORF">BDZ31_002596</name>
</gene>
<dbReference type="Pfam" id="PF00202">
    <property type="entry name" value="Aminotran_3"/>
    <property type="match status" value="1"/>
</dbReference>
<dbReference type="EMBL" id="JACHNU010000003">
    <property type="protein sequence ID" value="MBB4663007.1"/>
    <property type="molecule type" value="Genomic_DNA"/>
</dbReference>
<proteinExistence type="inferred from homology"/>
<name>A0A840IDH6_9ACTN</name>
<dbReference type="Gene3D" id="3.90.1150.10">
    <property type="entry name" value="Aspartate Aminotransferase, domain 1"/>
    <property type="match status" value="1"/>
</dbReference>
<dbReference type="GO" id="GO:0030170">
    <property type="term" value="F:pyridoxal phosphate binding"/>
    <property type="evidence" value="ECO:0007669"/>
    <property type="project" value="InterPro"/>
</dbReference>
<dbReference type="EC" id="5.4.3.8" evidence="4"/>
<dbReference type="SUPFAM" id="SSF53383">
    <property type="entry name" value="PLP-dependent transferases"/>
    <property type="match status" value="1"/>
</dbReference>
<dbReference type="GO" id="GO:0008483">
    <property type="term" value="F:transaminase activity"/>
    <property type="evidence" value="ECO:0007669"/>
    <property type="project" value="InterPro"/>
</dbReference>
<dbReference type="PROSITE" id="PS00600">
    <property type="entry name" value="AA_TRANSFER_CLASS_3"/>
    <property type="match status" value="1"/>
</dbReference>
<dbReference type="PANTHER" id="PTHR43713:SF3">
    <property type="entry name" value="GLUTAMATE-1-SEMIALDEHYDE 2,1-AMINOMUTASE 1, CHLOROPLASTIC-RELATED"/>
    <property type="match status" value="1"/>
</dbReference>
<dbReference type="InterPro" id="IPR015424">
    <property type="entry name" value="PyrdxlP-dep_Trfase"/>
</dbReference>
<protein>
    <submittedName>
        <fullName evidence="4">Glutamate-1-semialdehyde 2,1-aminomutase</fullName>
        <ecNumber evidence="4">5.4.3.8</ecNumber>
    </submittedName>
</protein>
<dbReference type="PANTHER" id="PTHR43713">
    <property type="entry name" value="GLUTAMATE-1-SEMIALDEHYDE 2,1-AMINOMUTASE"/>
    <property type="match status" value="1"/>
</dbReference>
<evidence type="ECO:0000256" key="3">
    <source>
        <dbReference type="RuleBase" id="RU003560"/>
    </source>
</evidence>
<keyword evidence="5" id="KW-1185">Reference proteome</keyword>
<dbReference type="InterPro" id="IPR015421">
    <property type="entry name" value="PyrdxlP-dep_Trfase_major"/>
</dbReference>
<comment type="caution">
    <text evidence="4">The sequence shown here is derived from an EMBL/GenBank/DDBJ whole genome shotgun (WGS) entry which is preliminary data.</text>
</comment>
<dbReference type="InterPro" id="IPR005814">
    <property type="entry name" value="Aminotrans_3"/>
</dbReference>
<dbReference type="Gene3D" id="3.40.640.10">
    <property type="entry name" value="Type I PLP-dependent aspartate aminotransferase-like (Major domain)"/>
    <property type="match status" value="1"/>
</dbReference>
<dbReference type="InterPro" id="IPR049704">
    <property type="entry name" value="Aminotrans_3_PPA_site"/>
</dbReference>
<comment type="cofactor">
    <cofactor evidence="1">
        <name>pyridoxal 5'-phosphate</name>
        <dbReference type="ChEBI" id="CHEBI:597326"/>
    </cofactor>
</comment>
<dbReference type="Proteomes" id="UP000585272">
    <property type="component" value="Unassembled WGS sequence"/>
</dbReference>
<accession>A0A840IDH6</accession>
<dbReference type="InterPro" id="IPR015422">
    <property type="entry name" value="PyrdxlP-dep_Trfase_small"/>
</dbReference>
<sequence>MTTHDSRAAADLRARALQVLPGGVNSNVRLDAPPVFFARGEGAWLWDVDGRDYVDHLLGQGPAFLGHAHPEVVARVSEACTTGMVFGAQHALEVEAAELVRELVGWAEMVRLGMTGTETVQAAFRLARAVTGRQKIIRFEGQYHGWLDNVLIRFEPGPAQVATAGQQASALADAIVLPWNDLEAVRAALERHGDEVAAIVTEPMMLNQGAIEPAPGFLAGLKELAADAGALLIFDEVITGFRLALGGAAERYGVTPDLAVYGKALAGGFPVAALAGPAELMERFGTAEVNHSGTFNACVMAAAAVVASLETLRDDPPYERVRAHGLALMDGLRSAAEEAGVPLRLQGPGIAFHASFLPEENGASGELEVRDLRGLKRLDTARYQRFARALADAGVWVAGRGVWYVSAAHGERELDAALSRAATALRGA</sequence>
<keyword evidence="4" id="KW-0413">Isomerase</keyword>
<evidence type="ECO:0000256" key="2">
    <source>
        <dbReference type="ARBA" id="ARBA00022898"/>
    </source>
</evidence>
<dbReference type="RefSeq" id="WP_183342677.1">
    <property type="nucleotide sequence ID" value="NZ_JACHNU010000003.1"/>
</dbReference>
<evidence type="ECO:0000313" key="4">
    <source>
        <dbReference type="EMBL" id="MBB4663007.1"/>
    </source>
</evidence>
<evidence type="ECO:0000313" key="5">
    <source>
        <dbReference type="Proteomes" id="UP000585272"/>
    </source>
</evidence>
<comment type="similarity">
    <text evidence="3">Belongs to the class-III pyridoxal-phosphate-dependent aminotransferase family.</text>
</comment>
<keyword evidence="2 3" id="KW-0663">Pyridoxal phosphate</keyword>
<dbReference type="GO" id="GO:0042286">
    <property type="term" value="F:glutamate-1-semialdehyde 2,1-aminomutase activity"/>
    <property type="evidence" value="ECO:0007669"/>
    <property type="project" value="UniProtKB-EC"/>
</dbReference>
<dbReference type="CDD" id="cd00610">
    <property type="entry name" value="OAT_like"/>
    <property type="match status" value="1"/>
</dbReference>
<reference evidence="4 5" key="1">
    <citation type="submission" date="2020-08" db="EMBL/GenBank/DDBJ databases">
        <title>Genomic Encyclopedia of Archaeal and Bacterial Type Strains, Phase II (KMG-II): from individual species to whole genera.</title>
        <authorList>
            <person name="Goeker M."/>
        </authorList>
    </citation>
    <scope>NUCLEOTIDE SEQUENCE [LARGE SCALE GENOMIC DNA]</scope>
    <source>
        <strain evidence="4 5">DSM 23288</strain>
    </source>
</reference>
<organism evidence="4 5">
    <name type="scientific">Conexibacter arvalis</name>
    <dbReference type="NCBI Taxonomy" id="912552"/>
    <lineage>
        <taxon>Bacteria</taxon>
        <taxon>Bacillati</taxon>
        <taxon>Actinomycetota</taxon>
        <taxon>Thermoleophilia</taxon>
        <taxon>Solirubrobacterales</taxon>
        <taxon>Conexibacteraceae</taxon>
        <taxon>Conexibacter</taxon>
    </lineage>
</organism>